<dbReference type="KEGG" id="bdw:94334559"/>
<evidence type="ECO:0000256" key="2">
    <source>
        <dbReference type="ARBA" id="ARBA00022618"/>
    </source>
</evidence>
<dbReference type="PANTHER" id="PTHR18937">
    <property type="entry name" value="STRUCTURAL MAINTENANCE OF CHROMOSOMES SMC FAMILY MEMBER"/>
    <property type="match status" value="1"/>
</dbReference>
<dbReference type="RefSeq" id="XP_067804104.1">
    <property type="nucleotide sequence ID" value="XM_067945313.1"/>
</dbReference>
<keyword evidence="10" id="KW-0378">Hydrolase</keyword>
<feature type="coiled-coil region" evidence="8">
    <location>
        <begin position="374"/>
        <end position="436"/>
    </location>
</feature>
<dbReference type="InterPro" id="IPR003395">
    <property type="entry name" value="RecF/RecN/SMC_N"/>
</dbReference>
<keyword evidence="3" id="KW-0498">Mitosis</keyword>
<feature type="coiled-coil region" evidence="8">
    <location>
        <begin position="311"/>
        <end position="345"/>
    </location>
</feature>
<dbReference type="GO" id="GO:0016887">
    <property type="term" value="F:ATP hydrolysis activity"/>
    <property type="evidence" value="ECO:0007669"/>
    <property type="project" value="InterPro"/>
</dbReference>
<comment type="similarity">
    <text evidence="7">Belongs to the SMC family.</text>
</comment>
<dbReference type="Proteomes" id="UP001214638">
    <property type="component" value="Unassembled WGS sequence"/>
</dbReference>
<dbReference type="EMBL" id="JALLKP010000001">
    <property type="protein sequence ID" value="KAK2197262.1"/>
    <property type="molecule type" value="Genomic_DNA"/>
</dbReference>
<keyword evidence="11" id="KW-1185">Reference proteome</keyword>
<evidence type="ECO:0000259" key="9">
    <source>
        <dbReference type="SMART" id="SM00968"/>
    </source>
</evidence>
<accession>A0AAD9UPV7</accession>
<evidence type="ECO:0000256" key="1">
    <source>
        <dbReference type="ARBA" id="ARBA00004123"/>
    </source>
</evidence>
<protein>
    <recommendedName>
        <fullName evidence="7">Structural maintenance of chromosomes protein</fullName>
    </recommendedName>
</protein>
<dbReference type="Gene3D" id="3.40.50.300">
    <property type="entry name" value="P-loop containing nucleotide triphosphate hydrolases"/>
    <property type="match status" value="2"/>
</dbReference>
<evidence type="ECO:0000256" key="6">
    <source>
        <dbReference type="ARBA" id="ARBA00023306"/>
    </source>
</evidence>
<dbReference type="InterPro" id="IPR024704">
    <property type="entry name" value="SMC"/>
</dbReference>
<dbReference type="InterPro" id="IPR027417">
    <property type="entry name" value="P-loop_NTPase"/>
</dbReference>
<keyword evidence="2" id="KW-0132">Cell division</keyword>
<feature type="domain" description="SMC hinge" evidence="9">
    <location>
        <begin position="583"/>
        <end position="706"/>
    </location>
</feature>
<dbReference type="InterPro" id="IPR036277">
    <property type="entry name" value="SMC_hinge_sf"/>
</dbReference>
<comment type="caution">
    <text evidence="10">The sequence shown here is derived from an EMBL/GenBank/DDBJ whole genome shotgun (WGS) entry which is preliminary data.</text>
</comment>
<dbReference type="GO" id="GO:0051301">
    <property type="term" value="P:cell division"/>
    <property type="evidence" value="ECO:0007669"/>
    <property type="project" value="UniProtKB-KW"/>
</dbReference>
<dbReference type="Pfam" id="PF06470">
    <property type="entry name" value="SMC_hinge"/>
    <property type="match status" value="1"/>
</dbReference>
<sequence>MDDFSDSASDTHTACVEDCNTTVTESVVGSPVFRFSGDIESPGYALARSELVSRPTADGILDGPESIGTINSLELCNFKSYAGPIKIAPFAKFTAIIGPNGSGMLHATKVNLGKSNLMDAISFVLCIRSTLLRSNNMKELIYRKDINDDGEREAYVALTLDAGYRSVEFKRIIQSRGTIVYMFNNNVISFKEYMEQLAAFKINTMGCTGLIFQGAVNDIASRSPSELTKLFETISGSALYEKPYNFIKAKLEERNFEYRDLTSRKRSLAMEIKQYNNLASNTRKHQEVLDEYKQAQTKKFATDFALLRLQYLERQQKLDEHKQTHEQLLQQSKETLEKKLELEDDRANLYYKQGMISRQIQTKQKLLFDRREAVSKLLSSREELQENLVNLNNVRQALDKDIQVLKEEIEHAKETRSNHALELVNIESEIEALEKKMLQGPDKEQYDKLVTSFYKAAGSTRIKLNMYKDQIDECQTQLRQMTVEFKSLEQQRQRIDASNKPQNELNKSIKTKLQDYTHSMDMLAMEIERLSHEQINLENKEKKLGIEKQELDARLEQLNVAKLEHRRSLKRAQYTMDLRSKVSGVHGEVLSLCRVNNACYNRAISASLGSRSHAIVTENFAVTASCIKQLKAERLFKRDFISLEFVVNEDKSGIRRQIEDICKSANVPFVFAIDCIDYDDCYARLFEYLLGDTIVVPTLDDAEKVANYKSGRKTLYINIVTHKGQSIGRDRTIIIDSSVNENNAKVETEVAQYAQLTTQRDKIALDLIKVTKGNRQCQEQLVQSKTKMERLKRATDLLSIKMEFASKTSNASSMHLDEITNKIKEYQMLFTESKAKLAKLAKQYEAESNAIQGLQKKHFAELNAKMGLTNVHHHVESLQRELEQLHLTKASKKACIERIDYDVAHLEQRMDHITNTRIPNLIMEHQSTSAALQNLLRQNSQVYDEIQELEQQLEAETQQLNRHSEMLQACQDKILEQHDSNNVGQLQQLSRHINELESLVKSGIASMVELVEKARVENVPIEFEYCGEVPTIANSSDFCLPEPIAELMVLSKELGSKLSDLKRELVATNACTGAQEKLTCALEETLEVDKEIEKCKKELTTLHDDLQRIKRERGGLFMQCFHAVKESVGPIYRSLTLEQDTQGGQAFLSLDSDNLQGQVEPYFCNVRYNTIPPLKKFLDISLQSGGEKALSSLALLLALHCFKRSPFVILDEIDANLDHTKVKSLTKFLHARSFQTIVISLKDQLFSRADSLVGVYRHQDLQASMCVVLNLSRYLTNESNSIPRDESQIGTVLEEDGA</sequence>
<evidence type="ECO:0000256" key="4">
    <source>
        <dbReference type="ARBA" id="ARBA00023054"/>
    </source>
</evidence>
<dbReference type="InterPro" id="IPR010935">
    <property type="entry name" value="SMC_hinge"/>
</dbReference>
<dbReference type="SUPFAM" id="SSF75553">
    <property type="entry name" value="Smc hinge domain"/>
    <property type="match status" value="1"/>
</dbReference>
<dbReference type="Pfam" id="PF02463">
    <property type="entry name" value="SMC_N"/>
    <property type="match status" value="1"/>
</dbReference>
<evidence type="ECO:0000313" key="11">
    <source>
        <dbReference type="Proteomes" id="UP001214638"/>
    </source>
</evidence>
<dbReference type="GeneID" id="94334559"/>
<dbReference type="Gene3D" id="3.30.70.1620">
    <property type="match status" value="1"/>
</dbReference>
<name>A0AAD9UPV7_9APIC</name>
<feature type="coiled-coil region" evidence="8">
    <location>
        <begin position="464"/>
        <end position="568"/>
    </location>
</feature>
<dbReference type="PIRSF" id="PIRSF005719">
    <property type="entry name" value="SMC"/>
    <property type="match status" value="1"/>
</dbReference>
<dbReference type="GO" id="GO:0007062">
    <property type="term" value="P:sister chromatid cohesion"/>
    <property type="evidence" value="ECO:0007669"/>
    <property type="project" value="TreeGrafter"/>
</dbReference>
<keyword evidence="6" id="KW-0131">Cell cycle</keyword>
<evidence type="ECO:0000256" key="3">
    <source>
        <dbReference type="ARBA" id="ARBA00022776"/>
    </source>
</evidence>
<dbReference type="GO" id="GO:0005524">
    <property type="term" value="F:ATP binding"/>
    <property type="evidence" value="ECO:0007669"/>
    <property type="project" value="InterPro"/>
</dbReference>
<reference evidence="10" key="1">
    <citation type="journal article" date="2023" name="Nat. Microbiol.">
        <title>Babesia duncani multi-omics identifies virulence factors and drug targets.</title>
        <authorList>
            <person name="Singh P."/>
            <person name="Lonardi S."/>
            <person name="Liang Q."/>
            <person name="Vydyam P."/>
            <person name="Khabirova E."/>
            <person name="Fang T."/>
            <person name="Gihaz S."/>
            <person name="Thekkiniath J."/>
            <person name="Munshi M."/>
            <person name="Abel S."/>
            <person name="Ciampossin L."/>
            <person name="Batugedara G."/>
            <person name="Gupta M."/>
            <person name="Lu X.M."/>
            <person name="Lenz T."/>
            <person name="Chakravarty S."/>
            <person name="Cornillot E."/>
            <person name="Hu Y."/>
            <person name="Ma W."/>
            <person name="Gonzalez L.M."/>
            <person name="Sanchez S."/>
            <person name="Estrada K."/>
            <person name="Sanchez-Flores A."/>
            <person name="Montero E."/>
            <person name="Harb O.S."/>
            <person name="Le Roch K.G."/>
            <person name="Mamoun C.B."/>
        </authorList>
    </citation>
    <scope>NUCLEOTIDE SEQUENCE</scope>
    <source>
        <strain evidence="10">WA1</strain>
    </source>
</reference>
<gene>
    <name evidence="10" type="ORF">BdWA1_000261</name>
</gene>
<evidence type="ECO:0000256" key="8">
    <source>
        <dbReference type="SAM" id="Coils"/>
    </source>
</evidence>
<dbReference type="Gene3D" id="1.20.1060.20">
    <property type="match status" value="1"/>
</dbReference>
<dbReference type="SMART" id="SM00968">
    <property type="entry name" value="SMC_hinge"/>
    <property type="match status" value="1"/>
</dbReference>
<feature type="coiled-coil region" evidence="8">
    <location>
        <begin position="932"/>
        <end position="973"/>
    </location>
</feature>
<evidence type="ECO:0000313" key="10">
    <source>
        <dbReference type="EMBL" id="KAK2197262.1"/>
    </source>
</evidence>
<organism evidence="10 11">
    <name type="scientific">Babesia duncani</name>
    <dbReference type="NCBI Taxonomy" id="323732"/>
    <lineage>
        <taxon>Eukaryota</taxon>
        <taxon>Sar</taxon>
        <taxon>Alveolata</taxon>
        <taxon>Apicomplexa</taxon>
        <taxon>Aconoidasida</taxon>
        <taxon>Piroplasmida</taxon>
        <taxon>Babesiidae</taxon>
        <taxon>Babesia</taxon>
    </lineage>
</organism>
<comment type="subcellular location">
    <subcellularLocation>
        <location evidence="1 7">Nucleus</location>
    </subcellularLocation>
</comment>
<keyword evidence="5 7" id="KW-0539">Nucleus</keyword>
<dbReference type="GO" id="GO:0005634">
    <property type="term" value="C:nucleus"/>
    <property type="evidence" value="ECO:0007669"/>
    <property type="project" value="UniProtKB-SubCell"/>
</dbReference>
<keyword evidence="4 8" id="KW-0175">Coiled coil</keyword>
<dbReference type="GO" id="GO:0003677">
    <property type="term" value="F:DNA binding"/>
    <property type="evidence" value="ECO:0007669"/>
    <property type="project" value="TreeGrafter"/>
</dbReference>
<evidence type="ECO:0000256" key="7">
    <source>
        <dbReference type="PIRNR" id="PIRNR005719"/>
    </source>
</evidence>
<dbReference type="GO" id="GO:0008278">
    <property type="term" value="C:cohesin complex"/>
    <property type="evidence" value="ECO:0007669"/>
    <property type="project" value="TreeGrafter"/>
</dbReference>
<dbReference type="PANTHER" id="PTHR18937:SF12">
    <property type="entry name" value="STRUCTURAL MAINTENANCE OF CHROMOSOMES PROTEIN"/>
    <property type="match status" value="1"/>
</dbReference>
<proteinExistence type="inferred from homology"/>
<dbReference type="SUPFAM" id="SSF52540">
    <property type="entry name" value="P-loop containing nucleoside triphosphate hydrolases"/>
    <property type="match status" value="1"/>
</dbReference>
<evidence type="ECO:0000256" key="5">
    <source>
        <dbReference type="ARBA" id="ARBA00023242"/>
    </source>
</evidence>